<organism evidence="1">
    <name type="scientific">marine metagenome</name>
    <dbReference type="NCBI Taxonomy" id="408172"/>
    <lineage>
        <taxon>unclassified sequences</taxon>
        <taxon>metagenomes</taxon>
        <taxon>ecological metagenomes</taxon>
    </lineage>
</organism>
<gene>
    <name evidence="1" type="ORF">METZ01_LOCUS294928</name>
</gene>
<name>A0A382LZB5_9ZZZZ</name>
<evidence type="ECO:0000313" key="1">
    <source>
        <dbReference type="EMBL" id="SVC42074.1"/>
    </source>
</evidence>
<protein>
    <submittedName>
        <fullName evidence="1">Uncharacterized protein</fullName>
    </submittedName>
</protein>
<proteinExistence type="predicted"/>
<sequence length="104" mass="11783">MGGSVSRFNYEWDWNPKLFINADTSQTIKYSTVAAVTNGTYWSDVVEDVHQTKIKDNYTWSTAFLFVKDIFDVSVTDDEGNELPVALQVWVGDQSGLINSWPNP</sequence>
<dbReference type="AlphaFoldDB" id="A0A382LZB5"/>
<dbReference type="EMBL" id="UINC01090278">
    <property type="protein sequence ID" value="SVC42074.1"/>
    <property type="molecule type" value="Genomic_DNA"/>
</dbReference>
<accession>A0A382LZB5</accession>
<reference evidence="1" key="1">
    <citation type="submission" date="2018-05" db="EMBL/GenBank/DDBJ databases">
        <authorList>
            <person name="Lanie J.A."/>
            <person name="Ng W.-L."/>
            <person name="Kazmierczak K.M."/>
            <person name="Andrzejewski T.M."/>
            <person name="Davidsen T.M."/>
            <person name="Wayne K.J."/>
            <person name="Tettelin H."/>
            <person name="Glass J.I."/>
            <person name="Rusch D."/>
            <person name="Podicherti R."/>
            <person name="Tsui H.-C.T."/>
            <person name="Winkler M.E."/>
        </authorList>
    </citation>
    <scope>NUCLEOTIDE SEQUENCE</scope>
</reference>